<keyword evidence="20" id="KW-1185">Reference proteome</keyword>
<feature type="compositionally biased region" description="Polar residues" evidence="18">
    <location>
        <begin position="387"/>
        <end position="402"/>
    </location>
</feature>
<feature type="disulfide bond" evidence="16">
    <location>
        <begin position="131"/>
        <end position="154"/>
    </location>
</feature>
<keyword evidence="3 14" id="KW-0813">Transport</keyword>
<keyword evidence="7 14" id="KW-0406">Ion transport</keyword>
<feature type="binding site" evidence="15">
    <location>
        <begin position="71"/>
        <end position="73"/>
    </location>
    <ligand>
        <name>ATP</name>
        <dbReference type="ChEBI" id="CHEBI:30616"/>
        <note>ligand shared between two neighboring subunits of the homotrimer</note>
    </ligand>
</feature>
<accession>A0AAV7DGI6</accession>
<dbReference type="GO" id="GO:0098794">
    <property type="term" value="C:postsynapse"/>
    <property type="evidence" value="ECO:0007669"/>
    <property type="project" value="GOC"/>
</dbReference>
<evidence type="ECO:0000256" key="6">
    <source>
        <dbReference type="ARBA" id="ARBA00022989"/>
    </source>
</evidence>
<dbReference type="GO" id="GO:0043235">
    <property type="term" value="C:receptor complex"/>
    <property type="evidence" value="ECO:0007669"/>
    <property type="project" value="TreeGrafter"/>
</dbReference>
<dbReference type="InterPro" id="IPR003045">
    <property type="entry name" value="P2X2_purnocptor"/>
</dbReference>
<keyword evidence="4" id="KW-1003">Cell membrane</keyword>
<comment type="catalytic activity">
    <reaction evidence="13">
        <text>Ca(2+)(in) = Ca(2+)(out)</text>
        <dbReference type="Rhea" id="RHEA:29671"/>
        <dbReference type="ChEBI" id="CHEBI:29108"/>
    </reaction>
</comment>
<dbReference type="PANTHER" id="PTHR10125:SF4">
    <property type="entry name" value="P2X PURINOCEPTOR 2"/>
    <property type="match status" value="1"/>
</dbReference>
<organism evidence="19 20">
    <name type="scientific">Engystomops pustulosus</name>
    <name type="common">Tungara frog</name>
    <name type="synonym">Physalaemus pustulosus</name>
    <dbReference type="NCBI Taxonomy" id="76066"/>
    <lineage>
        <taxon>Eukaryota</taxon>
        <taxon>Metazoa</taxon>
        <taxon>Chordata</taxon>
        <taxon>Craniata</taxon>
        <taxon>Vertebrata</taxon>
        <taxon>Euteleostomi</taxon>
        <taxon>Amphibia</taxon>
        <taxon>Batrachia</taxon>
        <taxon>Anura</taxon>
        <taxon>Neobatrachia</taxon>
        <taxon>Hyloidea</taxon>
        <taxon>Leptodactylidae</taxon>
        <taxon>Leiuperinae</taxon>
        <taxon>Engystomops</taxon>
    </lineage>
</organism>
<feature type="disulfide bond" evidence="16">
    <location>
        <begin position="137"/>
        <end position="165"/>
    </location>
</feature>
<gene>
    <name evidence="19" type="ORF">GDO81_001977</name>
</gene>
<feature type="disulfide bond" evidence="16">
    <location>
        <begin position="219"/>
        <end position="229"/>
    </location>
</feature>
<evidence type="ECO:0000313" key="20">
    <source>
        <dbReference type="Proteomes" id="UP000824782"/>
    </source>
</evidence>
<comment type="subcellular location">
    <subcellularLocation>
        <location evidence="1">Cell membrane</location>
        <topology evidence="1">Multi-pass membrane protein</topology>
    </subcellularLocation>
    <subcellularLocation>
        <location evidence="17">Membrane</location>
        <topology evidence="17">Multi-pass membrane protein</topology>
    </subcellularLocation>
</comment>
<dbReference type="EMBL" id="WNYA01000001">
    <property type="protein sequence ID" value="KAG8596590.1"/>
    <property type="molecule type" value="Genomic_DNA"/>
</dbReference>
<feature type="transmembrane region" description="Helical" evidence="17">
    <location>
        <begin position="337"/>
        <end position="359"/>
    </location>
</feature>
<keyword evidence="8 14" id="KW-0472">Membrane</keyword>
<evidence type="ECO:0000256" key="15">
    <source>
        <dbReference type="PIRSR" id="PIRSR005713-1"/>
    </source>
</evidence>
<dbReference type="PIRSF" id="PIRSF005713">
    <property type="entry name" value="P2X_purinoceptor"/>
    <property type="match status" value="1"/>
</dbReference>
<comment type="caution">
    <text evidence="19">The sequence shown here is derived from an EMBL/GenBank/DDBJ whole genome shotgun (WGS) entry which is preliminary data.</text>
</comment>
<evidence type="ECO:0000256" key="1">
    <source>
        <dbReference type="ARBA" id="ARBA00004651"/>
    </source>
</evidence>
<evidence type="ECO:0000256" key="12">
    <source>
        <dbReference type="ARBA" id="ARBA00023303"/>
    </source>
</evidence>
<dbReference type="AlphaFoldDB" id="A0AAV7DGI6"/>
<keyword evidence="11 14" id="KW-1071">Ligand-gated ion channel</keyword>
<dbReference type="GO" id="GO:0070588">
    <property type="term" value="P:calcium ion transmembrane transport"/>
    <property type="evidence" value="ECO:0007669"/>
    <property type="project" value="TreeGrafter"/>
</dbReference>
<dbReference type="GO" id="GO:0033198">
    <property type="term" value="P:response to ATP"/>
    <property type="evidence" value="ECO:0007669"/>
    <property type="project" value="InterPro"/>
</dbReference>
<sequence length="452" mass="50660">MTGCRTLSLTWIGQLWEYETPKVIVVKNRHLGTIYRLLQLLIIVYFAWYVFVIQKGYQARETGPESAVITKVKGVSMSKAPRGTKRIWDVAEYVKPPEGGSIFTIITRTESTKLQTLGTCPESKSVIDARCVSSEDCKYGDMHVLGHGVQTGRCVSSTRGSLKTCEIFSWCPLEDDSVTSESLHEFVPSFTILIKNNIHFPQFGFSKGNIEGDNALKNCTYHPIHTPSCPIFTMDFIVKEAGVNFTELAYKGGIIGVIIKWNCNLDLHPSKCRPEYSFRRLDLQNNISTGYNYRFAKYYNKNGVEARTLIKVYGIRIDVIVHGQAGKFSLIPTIINLATALTSIGVGSVFCDWILLTFMNKDHMYSLRKYDKVWKLEETNTATITTLSSAQDSPATSESLCTNHDPPYKDSSPSSESVTHQEGQQMLSWSDGKSPHMEVDISRRGSSSLLYG</sequence>
<feature type="disulfide bond" evidence="16">
    <location>
        <begin position="263"/>
        <end position="272"/>
    </location>
</feature>
<keyword evidence="9 16" id="KW-1015">Disulfide bond</keyword>
<dbReference type="InterPro" id="IPR053792">
    <property type="entry name" value="P2X_RECEPTOR_CS"/>
</dbReference>
<reference evidence="19" key="1">
    <citation type="thesis" date="2020" institute="ProQuest LLC" country="789 East Eisenhower Parkway, Ann Arbor, MI, USA">
        <title>Comparative Genomics and Chromosome Evolution.</title>
        <authorList>
            <person name="Mudd A.B."/>
        </authorList>
    </citation>
    <scope>NUCLEOTIDE SEQUENCE</scope>
    <source>
        <strain evidence="19">237g6f4</strain>
        <tissue evidence="19">Blood</tissue>
    </source>
</reference>
<feature type="binding site" evidence="15">
    <location>
        <begin position="292"/>
        <end position="294"/>
    </location>
    <ligand>
        <name>ATP</name>
        <dbReference type="ChEBI" id="CHEBI:30616"/>
        <note>ligand shared between two neighboring subunits of the homotrimer</note>
    </ligand>
</feature>
<feature type="binding site" evidence="15">
    <location>
        <position position="311"/>
    </location>
    <ligand>
        <name>ATP</name>
        <dbReference type="ChEBI" id="CHEBI:30616"/>
        <note>ligand shared between two neighboring subunits of the homotrimer</note>
    </ligand>
</feature>
<protein>
    <recommendedName>
        <fullName evidence="14 17">P2X purinoceptor</fullName>
    </recommendedName>
    <alternativeName>
        <fullName evidence="14">P2X purinoceptor 2</fullName>
    </alternativeName>
</protein>
<evidence type="ECO:0000256" key="17">
    <source>
        <dbReference type="RuleBase" id="RU000681"/>
    </source>
</evidence>
<evidence type="ECO:0000256" key="14">
    <source>
        <dbReference type="PIRNR" id="PIRNR005713"/>
    </source>
</evidence>
<comment type="subunit">
    <text evidence="14">Homotrimer and heterotrimer; functional P2XRs are organized as homomeric and heteromeric trimers. Homotrimer. Forms heterotrimer with P2RX1. Forms heterotrimer with P2RX6. Forms heterotrimer with P2RX3.</text>
</comment>
<dbReference type="GO" id="GO:0005886">
    <property type="term" value="C:plasma membrane"/>
    <property type="evidence" value="ECO:0007669"/>
    <property type="project" value="UniProtKB-SubCell"/>
</dbReference>
<keyword evidence="12 17" id="KW-0407">Ion channel</keyword>
<comment type="function">
    <text evidence="14">ATP-gated nonselective transmembrane cation channel permeable to potassium, sodium and calcium. Activation by extracellular ATP induces a variety of cellular responses, such as excitatory postsynaptic responses in sensory neurons, neuromuscular junctions (NMJ) formation, hearing, perception of taste and peristalsis. In the inner ear, regulates sound transduction and auditory neurotransmission, outer hair cell electromotility, inner ear gap junctions, and K(+) recycling. Mediates synaptic transmission between neurons and from neurons to smooth muscle.</text>
</comment>
<dbReference type="Proteomes" id="UP000824782">
    <property type="component" value="Unassembled WGS sequence"/>
</dbReference>
<dbReference type="NCBIfam" id="TIGR00863">
    <property type="entry name" value="P2X"/>
    <property type="match status" value="1"/>
</dbReference>
<keyword evidence="10" id="KW-0325">Glycoprotein</keyword>
<feature type="region of interest" description="Disordered" evidence="18">
    <location>
        <begin position="387"/>
        <end position="452"/>
    </location>
</feature>
<evidence type="ECO:0000256" key="9">
    <source>
        <dbReference type="ARBA" id="ARBA00023157"/>
    </source>
</evidence>
<evidence type="ECO:0000256" key="10">
    <source>
        <dbReference type="ARBA" id="ARBA00023180"/>
    </source>
</evidence>
<dbReference type="InterPro" id="IPR059116">
    <property type="entry name" value="P2X_receptor"/>
</dbReference>
<evidence type="ECO:0000256" key="11">
    <source>
        <dbReference type="ARBA" id="ARBA00023286"/>
    </source>
</evidence>
<name>A0AAV7DGI6_ENGPU</name>
<evidence type="ECO:0000256" key="2">
    <source>
        <dbReference type="ARBA" id="ARBA00009848"/>
    </source>
</evidence>
<evidence type="ECO:0000256" key="8">
    <source>
        <dbReference type="ARBA" id="ARBA00023136"/>
    </source>
</evidence>
<evidence type="ECO:0000256" key="7">
    <source>
        <dbReference type="ARBA" id="ARBA00023065"/>
    </source>
</evidence>
<dbReference type="PRINTS" id="PR01307">
    <property type="entry name" value="P2XRECEPTOR"/>
</dbReference>
<keyword evidence="5 17" id="KW-0812">Transmembrane</keyword>
<feature type="transmembrane region" description="Helical" evidence="17">
    <location>
        <begin position="34"/>
        <end position="51"/>
    </location>
</feature>
<dbReference type="PANTHER" id="PTHR10125">
    <property type="entry name" value="P2X PURINOCEPTOR"/>
    <property type="match status" value="1"/>
</dbReference>
<dbReference type="GO" id="GO:0001614">
    <property type="term" value="F:purinergic nucleotide receptor activity"/>
    <property type="evidence" value="ECO:0007669"/>
    <property type="project" value="UniProtKB-UniRule"/>
</dbReference>
<dbReference type="GO" id="GO:0005524">
    <property type="term" value="F:ATP binding"/>
    <property type="evidence" value="ECO:0007669"/>
    <property type="project" value="UniProtKB-UniRule"/>
</dbReference>
<feature type="compositionally biased region" description="Basic and acidic residues" evidence="18">
    <location>
        <begin position="433"/>
        <end position="443"/>
    </location>
</feature>
<dbReference type="PRINTS" id="PR01309">
    <property type="entry name" value="P2X2RECEPTOR"/>
</dbReference>
<evidence type="ECO:0000256" key="18">
    <source>
        <dbReference type="SAM" id="MobiDB-lite"/>
    </source>
</evidence>
<evidence type="ECO:0000256" key="16">
    <source>
        <dbReference type="PIRSR" id="PIRSR005713-2"/>
    </source>
</evidence>
<comment type="function">
    <text evidence="17">Receptor for ATP that acts as a ligand-gated ion channel.</text>
</comment>
<evidence type="ECO:0000313" key="19">
    <source>
        <dbReference type="EMBL" id="KAG8596590.1"/>
    </source>
</evidence>
<dbReference type="PROSITE" id="PS01212">
    <property type="entry name" value="P2X_RECEPTOR"/>
    <property type="match status" value="1"/>
</dbReference>
<dbReference type="GO" id="GO:0004931">
    <property type="term" value="F:extracellularly ATP-gated monoatomic cation channel activity"/>
    <property type="evidence" value="ECO:0007669"/>
    <property type="project" value="UniProtKB-UniRule"/>
</dbReference>
<feature type="disulfide bond" evidence="16">
    <location>
        <begin position="120"/>
        <end position="171"/>
    </location>
</feature>
<dbReference type="InterPro" id="IPR001429">
    <property type="entry name" value="P2X_purnocptor"/>
</dbReference>
<dbReference type="InterPro" id="IPR027309">
    <property type="entry name" value="P2X_extracellular_dom_sf"/>
</dbReference>
<dbReference type="Gene3D" id="1.10.287.940">
    <property type="entry name" value="atp-gated p2x4 ion channel"/>
    <property type="match status" value="1"/>
</dbReference>
<keyword evidence="15" id="KW-0067">ATP-binding</keyword>
<keyword evidence="15" id="KW-0547">Nucleotide-binding</keyword>
<evidence type="ECO:0000256" key="4">
    <source>
        <dbReference type="ARBA" id="ARBA00022475"/>
    </source>
</evidence>
<evidence type="ECO:0000256" key="3">
    <source>
        <dbReference type="ARBA" id="ARBA00022448"/>
    </source>
</evidence>
<dbReference type="Gene3D" id="2.60.490.10">
    <property type="entry name" value="atp-gated p2x4 ion channel domain"/>
    <property type="match status" value="1"/>
</dbReference>
<dbReference type="FunFam" id="2.60.490.10:FF:000001">
    <property type="entry name" value="P2X purinoceptor"/>
    <property type="match status" value="1"/>
</dbReference>
<evidence type="ECO:0000256" key="5">
    <source>
        <dbReference type="ARBA" id="ARBA00022692"/>
    </source>
</evidence>
<comment type="similarity">
    <text evidence="2 14 17">Belongs to the P2X receptor family.</text>
</comment>
<keyword evidence="6 17" id="KW-1133">Transmembrane helix</keyword>
<feature type="binding site" evidence="15">
    <location>
        <position position="191"/>
    </location>
    <ligand>
        <name>ATP</name>
        <dbReference type="ChEBI" id="CHEBI:30616"/>
        <note>ligand shared between two neighboring subunits of the homotrimer</note>
    </ligand>
</feature>
<keyword evidence="17" id="KW-0675">Receptor</keyword>
<feature type="compositionally biased region" description="Polar residues" evidence="18">
    <location>
        <begin position="411"/>
        <end position="428"/>
    </location>
</feature>
<dbReference type="Pfam" id="PF00864">
    <property type="entry name" value="P2X_receptor"/>
    <property type="match status" value="1"/>
</dbReference>
<evidence type="ECO:0000256" key="13">
    <source>
        <dbReference type="ARBA" id="ARBA00036634"/>
    </source>
</evidence>
<proteinExistence type="inferred from homology"/>